<evidence type="ECO:0000313" key="3">
    <source>
        <dbReference type="Proteomes" id="UP000652761"/>
    </source>
</evidence>
<dbReference type="Proteomes" id="UP000652761">
    <property type="component" value="Unassembled WGS sequence"/>
</dbReference>
<name>A0A843XNS0_COLES</name>
<feature type="region of interest" description="Disordered" evidence="1">
    <location>
        <begin position="1"/>
        <end position="23"/>
    </location>
</feature>
<sequence length="96" mass="10008">MSFLLKGWPAASGDGARPGGAPLPPKAFLGVSSSVDTQVDCVDTTVLNYSDCFLGQSSSVDTQVDCVDTTGCFSQNMLLGQSTSVDTQIMCEAIKH</sequence>
<dbReference type="EMBL" id="NMUH01009977">
    <property type="protein sequence ID" value="MQM20597.1"/>
    <property type="molecule type" value="Genomic_DNA"/>
</dbReference>
<proteinExistence type="predicted"/>
<reference evidence="2" key="1">
    <citation type="submission" date="2017-07" db="EMBL/GenBank/DDBJ databases">
        <title>Taro Niue Genome Assembly and Annotation.</title>
        <authorList>
            <person name="Atibalentja N."/>
            <person name="Keating K."/>
            <person name="Fields C.J."/>
        </authorList>
    </citation>
    <scope>NUCLEOTIDE SEQUENCE</scope>
    <source>
        <strain evidence="2">Niue_2</strain>
        <tissue evidence="2">Leaf</tissue>
    </source>
</reference>
<evidence type="ECO:0000313" key="2">
    <source>
        <dbReference type="EMBL" id="MQM20597.1"/>
    </source>
</evidence>
<gene>
    <name evidence="2" type="ORF">Taro_053621</name>
</gene>
<protein>
    <submittedName>
        <fullName evidence="2">Uncharacterized protein</fullName>
    </submittedName>
</protein>
<comment type="caution">
    <text evidence="2">The sequence shown here is derived from an EMBL/GenBank/DDBJ whole genome shotgun (WGS) entry which is preliminary data.</text>
</comment>
<accession>A0A843XNS0</accession>
<evidence type="ECO:0000256" key="1">
    <source>
        <dbReference type="SAM" id="MobiDB-lite"/>
    </source>
</evidence>
<organism evidence="2 3">
    <name type="scientific">Colocasia esculenta</name>
    <name type="common">Wild taro</name>
    <name type="synonym">Arum esculentum</name>
    <dbReference type="NCBI Taxonomy" id="4460"/>
    <lineage>
        <taxon>Eukaryota</taxon>
        <taxon>Viridiplantae</taxon>
        <taxon>Streptophyta</taxon>
        <taxon>Embryophyta</taxon>
        <taxon>Tracheophyta</taxon>
        <taxon>Spermatophyta</taxon>
        <taxon>Magnoliopsida</taxon>
        <taxon>Liliopsida</taxon>
        <taxon>Araceae</taxon>
        <taxon>Aroideae</taxon>
        <taxon>Colocasieae</taxon>
        <taxon>Colocasia</taxon>
    </lineage>
</organism>
<keyword evidence="3" id="KW-1185">Reference proteome</keyword>
<dbReference type="AlphaFoldDB" id="A0A843XNS0"/>